<dbReference type="PANTHER" id="PTHR12857">
    <property type="entry name" value="CXXC MOTIF CONTAINING ZINC BINDING PROTEIN"/>
    <property type="match status" value="1"/>
</dbReference>
<dbReference type="InterPro" id="IPR008584">
    <property type="entry name" value="CXXC_Zn-binding_euk"/>
</dbReference>
<keyword evidence="5" id="KW-1185">Reference proteome</keyword>
<evidence type="ECO:0000313" key="4">
    <source>
        <dbReference type="EMBL" id="WPK27162.1"/>
    </source>
</evidence>
<dbReference type="Pfam" id="PF05907">
    <property type="entry name" value="CXXC_Zn-b_euk"/>
    <property type="match status" value="1"/>
</dbReference>
<evidence type="ECO:0000256" key="2">
    <source>
        <dbReference type="ARBA" id="ARBA00022723"/>
    </source>
</evidence>
<dbReference type="SUPFAM" id="SSF141678">
    <property type="entry name" value="MAL13P1.257-like"/>
    <property type="match status" value="1"/>
</dbReference>
<name>A0AAX4HGZ1_9ASCO</name>
<dbReference type="PANTHER" id="PTHR12857:SF0">
    <property type="entry name" value="CXXC MOTIF CONTAINING ZINC BINDING PROTEIN"/>
    <property type="match status" value="1"/>
</dbReference>
<dbReference type="AlphaFoldDB" id="A0AAX4HGZ1"/>
<dbReference type="Proteomes" id="UP001338582">
    <property type="component" value="Chromosome 5"/>
</dbReference>
<evidence type="ECO:0000256" key="3">
    <source>
        <dbReference type="ARBA" id="ARBA00022833"/>
    </source>
</evidence>
<keyword evidence="2" id="KW-0479">Metal-binding</keyword>
<evidence type="ECO:0000313" key="5">
    <source>
        <dbReference type="Proteomes" id="UP001338582"/>
    </source>
</evidence>
<dbReference type="GeneID" id="88175597"/>
<comment type="similarity">
    <text evidence="1">Belongs to the UPF0587 family.</text>
</comment>
<sequence>MNYFVLKGRAALEALDNVQPVDTPECPFDWRFVVECTSCGEEPYRAIVINLFAKFQVENSERTWNFRASCEYCPSTHLALIRRTKGAFREDCEDEWVDLLHIIADGIKFKKFREKKSIWHGTSEFGSKTYENINLEYSSWCDYDMDYYQLICMDNARFQIVLAEDIYEKMFKARDGVVHQVAMLSKKLRI</sequence>
<proteinExistence type="inferred from homology"/>
<protein>
    <submittedName>
        <fullName evidence="4">Uncharacterized protein</fullName>
    </submittedName>
</protein>
<dbReference type="RefSeq" id="XP_062879540.1">
    <property type="nucleotide sequence ID" value="XM_063023470.1"/>
</dbReference>
<evidence type="ECO:0000256" key="1">
    <source>
        <dbReference type="ARBA" id="ARBA00007818"/>
    </source>
</evidence>
<reference evidence="4 5" key="1">
    <citation type="submission" date="2023-10" db="EMBL/GenBank/DDBJ databases">
        <title>Draft Genome Sequence of Candida saopaulonensis from a very Premature Infant with Sepsis.</title>
        <authorList>
            <person name="Ning Y."/>
            <person name="Dai R."/>
            <person name="Xiao M."/>
            <person name="Xu Y."/>
            <person name="Yan Q."/>
            <person name="Zhang L."/>
        </authorList>
    </citation>
    <scope>NUCLEOTIDE SEQUENCE [LARGE SCALE GENOMIC DNA]</scope>
    <source>
        <strain evidence="4 5">19XY460</strain>
    </source>
</reference>
<accession>A0AAX4HGZ1</accession>
<organism evidence="4 5">
    <name type="scientific">Australozyma saopauloensis</name>
    <dbReference type="NCBI Taxonomy" id="291208"/>
    <lineage>
        <taxon>Eukaryota</taxon>
        <taxon>Fungi</taxon>
        <taxon>Dikarya</taxon>
        <taxon>Ascomycota</taxon>
        <taxon>Saccharomycotina</taxon>
        <taxon>Pichiomycetes</taxon>
        <taxon>Metschnikowiaceae</taxon>
        <taxon>Australozyma</taxon>
    </lineage>
</organism>
<keyword evidence="3" id="KW-0862">Zinc</keyword>
<dbReference type="EMBL" id="CP138898">
    <property type="protein sequence ID" value="WPK27162.1"/>
    <property type="molecule type" value="Genomic_DNA"/>
</dbReference>
<gene>
    <name evidence="4" type="ORF">PUMCH_004537</name>
</gene>
<dbReference type="GO" id="GO:0008270">
    <property type="term" value="F:zinc ion binding"/>
    <property type="evidence" value="ECO:0007669"/>
    <property type="project" value="TreeGrafter"/>
</dbReference>
<dbReference type="KEGG" id="asau:88175597"/>